<sequence>MVDYTIDNNNKEPRSSVASYILYNSNFHALEELKPQSKLGPICPRRLEPWPHS</sequence>
<dbReference type="Proteomes" id="UP000634136">
    <property type="component" value="Unassembled WGS sequence"/>
</dbReference>
<evidence type="ECO:0000313" key="1">
    <source>
        <dbReference type="EMBL" id="KAF7833921.1"/>
    </source>
</evidence>
<proteinExistence type="predicted"/>
<protein>
    <submittedName>
        <fullName evidence="1">Uncharacterized protein</fullName>
    </submittedName>
</protein>
<organism evidence="1 2">
    <name type="scientific">Senna tora</name>
    <dbReference type="NCBI Taxonomy" id="362788"/>
    <lineage>
        <taxon>Eukaryota</taxon>
        <taxon>Viridiplantae</taxon>
        <taxon>Streptophyta</taxon>
        <taxon>Embryophyta</taxon>
        <taxon>Tracheophyta</taxon>
        <taxon>Spermatophyta</taxon>
        <taxon>Magnoliopsida</taxon>
        <taxon>eudicotyledons</taxon>
        <taxon>Gunneridae</taxon>
        <taxon>Pentapetalae</taxon>
        <taxon>rosids</taxon>
        <taxon>fabids</taxon>
        <taxon>Fabales</taxon>
        <taxon>Fabaceae</taxon>
        <taxon>Caesalpinioideae</taxon>
        <taxon>Cassia clade</taxon>
        <taxon>Senna</taxon>
    </lineage>
</organism>
<keyword evidence="2" id="KW-1185">Reference proteome</keyword>
<evidence type="ECO:0000313" key="2">
    <source>
        <dbReference type="Proteomes" id="UP000634136"/>
    </source>
</evidence>
<dbReference type="EMBL" id="JAAIUW010000004">
    <property type="protein sequence ID" value="KAF7833921.1"/>
    <property type="molecule type" value="Genomic_DNA"/>
</dbReference>
<name>A0A835C6U3_9FABA</name>
<accession>A0A835C6U3</accession>
<reference evidence="1" key="1">
    <citation type="submission" date="2020-09" db="EMBL/GenBank/DDBJ databases">
        <title>Genome-Enabled Discovery of Anthraquinone Biosynthesis in Senna tora.</title>
        <authorList>
            <person name="Kang S.-H."/>
            <person name="Pandey R.P."/>
            <person name="Lee C.-M."/>
            <person name="Sim J.-S."/>
            <person name="Jeong J.-T."/>
            <person name="Choi B.-S."/>
            <person name="Jung M."/>
            <person name="Ginzburg D."/>
            <person name="Zhao K."/>
            <person name="Won S.Y."/>
            <person name="Oh T.-J."/>
            <person name="Yu Y."/>
            <person name="Kim N.-H."/>
            <person name="Lee O.R."/>
            <person name="Lee T.-H."/>
            <person name="Bashyal P."/>
            <person name="Kim T.-S."/>
            <person name="Lee W.-H."/>
            <person name="Kawkins C."/>
            <person name="Kim C.-K."/>
            <person name="Kim J.S."/>
            <person name="Ahn B.O."/>
            <person name="Rhee S.Y."/>
            <person name="Sohng J.K."/>
        </authorList>
    </citation>
    <scope>NUCLEOTIDE SEQUENCE</scope>
    <source>
        <tissue evidence="1">Leaf</tissue>
    </source>
</reference>
<comment type="caution">
    <text evidence="1">The sequence shown here is derived from an EMBL/GenBank/DDBJ whole genome shotgun (WGS) entry which is preliminary data.</text>
</comment>
<dbReference type="AlphaFoldDB" id="A0A835C6U3"/>
<gene>
    <name evidence="1" type="ORF">G2W53_008780</name>
</gene>